<name>A0ACB8WXD4_9TELE</name>
<sequence>MPDLTLMAFAVKFFFLFILRYKERLQTKYLKAPTSRISSVGSYCLDDFSISLSVLLGTQRGVSPVIFNHTQNHNSGQKARKCISKDHACFSKQMIQKQVRREYVAAVEEKLKQHPLVMYPHYKDHMTPELFYKVVSVLDPDMCLNSASAIPTPAGNHVEEENYTEPSKEEVDSTKHATSANKMQV</sequence>
<reference evidence="1" key="1">
    <citation type="submission" date="2022-04" db="EMBL/GenBank/DDBJ databases">
        <title>Jade perch genome.</title>
        <authorList>
            <person name="Chao B."/>
        </authorList>
    </citation>
    <scope>NUCLEOTIDE SEQUENCE</scope>
    <source>
        <strain evidence="1">CB-2022</strain>
    </source>
</reference>
<dbReference type="Proteomes" id="UP000831701">
    <property type="component" value="Chromosome 5"/>
</dbReference>
<accession>A0ACB8WXD4</accession>
<protein>
    <submittedName>
        <fullName evidence="1">Uncharacterized protein</fullName>
    </submittedName>
</protein>
<evidence type="ECO:0000313" key="1">
    <source>
        <dbReference type="EMBL" id="KAI3372627.1"/>
    </source>
</evidence>
<proteinExistence type="predicted"/>
<organism evidence="1 2">
    <name type="scientific">Scortum barcoo</name>
    <name type="common">barcoo grunter</name>
    <dbReference type="NCBI Taxonomy" id="214431"/>
    <lineage>
        <taxon>Eukaryota</taxon>
        <taxon>Metazoa</taxon>
        <taxon>Chordata</taxon>
        <taxon>Craniata</taxon>
        <taxon>Vertebrata</taxon>
        <taxon>Euteleostomi</taxon>
        <taxon>Actinopterygii</taxon>
        <taxon>Neopterygii</taxon>
        <taxon>Teleostei</taxon>
        <taxon>Neoteleostei</taxon>
        <taxon>Acanthomorphata</taxon>
        <taxon>Eupercaria</taxon>
        <taxon>Centrarchiformes</taxon>
        <taxon>Terapontoidei</taxon>
        <taxon>Terapontidae</taxon>
        <taxon>Scortum</taxon>
    </lineage>
</organism>
<keyword evidence="2" id="KW-1185">Reference proteome</keyword>
<evidence type="ECO:0000313" key="2">
    <source>
        <dbReference type="Proteomes" id="UP000831701"/>
    </source>
</evidence>
<dbReference type="EMBL" id="CM041535">
    <property type="protein sequence ID" value="KAI3372627.1"/>
    <property type="molecule type" value="Genomic_DNA"/>
</dbReference>
<comment type="caution">
    <text evidence="1">The sequence shown here is derived from an EMBL/GenBank/DDBJ whole genome shotgun (WGS) entry which is preliminary data.</text>
</comment>
<gene>
    <name evidence="1" type="ORF">L3Q82_023095</name>
</gene>